<dbReference type="Gene3D" id="1.10.150.770">
    <property type="match status" value="1"/>
</dbReference>
<dbReference type="OrthoDB" id="9789078at2"/>
<evidence type="ECO:0000313" key="6">
    <source>
        <dbReference type="Proteomes" id="UP000182517"/>
    </source>
</evidence>
<comment type="subcellular location">
    <subcellularLocation>
        <location evidence="1">Membrane</location>
    </subcellularLocation>
</comment>
<dbReference type="InterPro" id="IPR001460">
    <property type="entry name" value="PCN-bd_Tpept"/>
</dbReference>
<dbReference type="GO" id="GO:0005886">
    <property type="term" value="C:plasma membrane"/>
    <property type="evidence" value="ECO:0007669"/>
    <property type="project" value="TreeGrafter"/>
</dbReference>
<dbReference type="Gene3D" id="3.40.710.10">
    <property type="entry name" value="DD-peptidase/beta-lactamase superfamily"/>
    <property type="match status" value="1"/>
</dbReference>
<protein>
    <submittedName>
        <fullName evidence="5">Penicillin-binding protein</fullName>
    </submittedName>
</protein>
<dbReference type="SUPFAM" id="SSF56601">
    <property type="entry name" value="beta-lactamase/transpeptidase-like"/>
    <property type="match status" value="1"/>
</dbReference>
<evidence type="ECO:0000256" key="1">
    <source>
        <dbReference type="ARBA" id="ARBA00004370"/>
    </source>
</evidence>
<dbReference type="PANTHER" id="PTHR30627:SF1">
    <property type="entry name" value="PEPTIDOGLYCAN D,D-TRANSPEPTIDASE FTSI"/>
    <property type="match status" value="1"/>
</dbReference>
<dbReference type="SUPFAM" id="SSF56519">
    <property type="entry name" value="Penicillin binding protein dimerisation domain"/>
    <property type="match status" value="1"/>
</dbReference>
<dbReference type="EMBL" id="CP015519">
    <property type="protein sequence ID" value="APG28872.1"/>
    <property type="molecule type" value="Genomic_DNA"/>
</dbReference>
<dbReference type="SMART" id="SM00740">
    <property type="entry name" value="PASTA"/>
    <property type="match status" value="1"/>
</dbReference>
<reference evidence="5 6" key="1">
    <citation type="journal article" date="2017" name="Genome Announc.">
        <title>Complete Genome Sequences of Two Acetylene-Fermenting Pelobacter acetylenicus Strains.</title>
        <authorList>
            <person name="Sutton J.M."/>
            <person name="Baesman S.M."/>
            <person name="Fierst J.L."/>
            <person name="Poret-Peterson A.T."/>
            <person name="Oremland R.S."/>
            <person name="Dunlap D.S."/>
            <person name="Akob D.M."/>
        </authorList>
    </citation>
    <scope>NUCLEOTIDE SEQUENCE [LARGE SCALE GENOMIC DNA]</scope>
    <source>
        <strain evidence="5 6">SFB93</strain>
    </source>
</reference>
<feature type="domain" description="PASTA" evidence="4">
    <location>
        <begin position="597"/>
        <end position="654"/>
    </location>
</feature>
<dbReference type="InterPro" id="IPR005543">
    <property type="entry name" value="PASTA_dom"/>
</dbReference>
<dbReference type="InterPro" id="IPR050515">
    <property type="entry name" value="Beta-lactam/transpept"/>
</dbReference>
<dbReference type="RefSeq" id="WP_072284895.1">
    <property type="nucleotide sequence ID" value="NZ_CP015519.1"/>
</dbReference>
<dbReference type="AlphaFoldDB" id="A0A1L3GSH3"/>
<dbReference type="GO" id="GO:0008658">
    <property type="term" value="F:penicillin binding"/>
    <property type="evidence" value="ECO:0007669"/>
    <property type="project" value="InterPro"/>
</dbReference>
<evidence type="ECO:0000256" key="2">
    <source>
        <dbReference type="ARBA" id="ARBA00022645"/>
    </source>
</evidence>
<dbReference type="Pfam" id="PF03793">
    <property type="entry name" value="PASTA"/>
    <property type="match status" value="1"/>
</dbReference>
<dbReference type="InterPro" id="IPR036138">
    <property type="entry name" value="PBP_dimer_sf"/>
</dbReference>
<dbReference type="STRING" id="1842532.A7E78_14150"/>
<dbReference type="PANTHER" id="PTHR30627">
    <property type="entry name" value="PEPTIDOGLYCAN D,D-TRANSPEPTIDASE"/>
    <property type="match status" value="1"/>
</dbReference>
<gene>
    <name evidence="5" type="ORF">A7E78_14150</name>
</gene>
<name>A0A1L3GSH3_9BACT</name>
<dbReference type="Gene3D" id="3.30.10.20">
    <property type="match status" value="1"/>
</dbReference>
<dbReference type="PROSITE" id="PS51178">
    <property type="entry name" value="PASTA"/>
    <property type="match status" value="1"/>
</dbReference>
<dbReference type="Pfam" id="PF00905">
    <property type="entry name" value="Transpeptidase"/>
    <property type="match status" value="1"/>
</dbReference>
<dbReference type="InterPro" id="IPR005311">
    <property type="entry name" value="PBP_dimer"/>
</dbReference>
<keyword evidence="2" id="KW-0121">Carboxypeptidase</keyword>
<sequence>MKHSNRWHNWRIKLIGLGFILAFGLIGYRALSLQVLDHELFEKRAQRQYQRIVQLPRQRGTIYDRNGQELALSTAVDSVYVEPHRIQDIPGTAKALARVLSLSQRRLLANLSKERRFLWVKRQVSPRESESLRALKLKGVGFIKEHRRYYPNSQLGAQVIGFTGLDPKGLEGLELQYDSQMLGERGFLVVEKDGKGKSLGFGDHDASVQGGNPGHSLRLTLDKNLQYIAEKELAAGVRKAQATAGTVVVLDPETGKVLAMASYPDYNPNSYRSSRPSQWRNRAVCDAFEPGSTMKPFLVAAALNEGLVSPQQKIDCENGLYRVGGRKVRDTHRYGRLTVNDIIKLSSNIGSAKIGKKLERDRFYRYLRDFGFGDRSGIDFPGESKGLLRRPEKWFEADLANISFGQGIAVTALQLARATAAIANGGLLMEANLVEQVMDSQGAIVEKYKPRTVHRVMSEAVAQQVRDMMVSVVSEDGTGPLAQVPGFTVAGKTGTAQKVDPVTGGYSADKRVASFVGFLPAEAPKLVILVVVDEPQGQTYGGLVAAPVFSRIAEQSLRHLGVSPTEPVKQSALPEIVFQDPFPAALTSLADVRAKGDLPIMPDCVGMSSRQVLQTMERAGLNIKLKGSGRVVEQNPAPHRAIQYGSEVWVRLAPPA</sequence>
<dbReference type="SUPFAM" id="SSF54184">
    <property type="entry name" value="Penicillin-binding protein 2x (pbp-2x), c-terminal domain"/>
    <property type="match status" value="1"/>
</dbReference>
<evidence type="ECO:0000259" key="4">
    <source>
        <dbReference type="PROSITE" id="PS51178"/>
    </source>
</evidence>
<dbReference type="GO" id="GO:0004180">
    <property type="term" value="F:carboxypeptidase activity"/>
    <property type="evidence" value="ECO:0007669"/>
    <property type="project" value="UniProtKB-KW"/>
</dbReference>
<organism evidence="5 6">
    <name type="scientific">Syntrophotalea acetylenivorans</name>
    <dbReference type="NCBI Taxonomy" id="1842532"/>
    <lineage>
        <taxon>Bacteria</taxon>
        <taxon>Pseudomonadati</taxon>
        <taxon>Thermodesulfobacteriota</taxon>
        <taxon>Desulfuromonadia</taxon>
        <taxon>Desulfuromonadales</taxon>
        <taxon>Syntrophotaleaceae</taxon>
        <taxon>Syntrophotalea</taxon>
    </lineage>
</organism>
<keyword evidence="3" id="KW-0472">Membrane</keyword>
<dbReference type="Proteomes" id="UP000182517">
    <property type="component" value="Chromosome"/>
</dbReference>
<keyword evidence="6" id="KW-1185">Reference proteome</keyword>
<dbReference type="InterPro" id="IPR012338">
    <property type="entry name" value="Beta-lactam/transpept-like"/>
</dbReference>
<evidence type="ECO:0000313" key="5">
    <source>
        <dbReference type="EMBL" id="APG28872.1"/>
    </source>
</evidence>
<proteinExistence type="predicted"/>
<dbReference type="CDD" id="cd06575">
    <property type="entry name" value="PASTA_Pbp2x-like_2"/>
    <property type="match status" value="1"/>
</dbReference>
<dbReference type="KEGG" id="pef:A7E78_14150"/>
<evidence type="ECO:0000256" key="3">
    <source>
        <dbReference type="ARBA" id="ARBA00023136"/>
    </source>
</evidence>
<dbReference type="GO" id="GO:0071555">
    <property type="term" value="P:cell wall organization"/>
    <property type="evidence" value="ECO:0007669"/>
    <property type="project" value="TreeGrafter"/>
</dbReference>
<dbReference type="Pfam" id="PF03717">
    <property type="entry name" value="PBP_dimer"/>
    <property type="match status" value="1"/>
</dbReference>
<dbReference type="Gene3D" id="3.30.450.330">
    <property type="match status" value="1"/>
</dbReference>
<keyword evidence="2" id="KW-0645">Protease</keyword>
<dbReference type="Gene3D" id="3.90.1310.10">
    <property type="entry name" value="Penicillin-binding protein 2a (Domain 2)"/>
    <property type="match status" value="1"/>
</dbReference>
<accession>A0A1L3GSH3</accession>
<keyword evidence="2" id="KW-0378">Hydrolase</keyword>